<feature type="region of interest" description="Disordered" evidence="1">
    <location>
        <begin position="1"/>
        <end position="20"/>
    </location>
</feature>
<feature type="region of interest" description="Disordered" evidence="1">
    <location>
        <begin position="327"/>
        <end position="447"/>
    </location>
</feature>
<dbReference type="EMBL" id="JAPEUY010000021">
    <property type="protein sequence ID" value="KAJ4362292.1"/>
    <property type="molecule type" value="Genomic_DNA"/>
</dbReference>
<feature type="compositionally biased region" description="Low complexity" evidence="1">
    <location>
        <begin position="158"/>
        <end position="171"/>
    </location>
</feature>
<keyword evidence="3" id="KW-1185">Reference proteome</keyword>
<reference evidence="2" key="1">
    <citation type="submission" date="2022-10" db="EMBL/GenBank/DDBJ databases">
        <title>Tapping the CABI collections for fungal endophytes: first genome assemblies for Collariella, Neodidymelliopsis, Ascochyta clinopodiicola, Didymella pomorum, Didymosphaeria variabile, Neocosmospora piperis and Neocucurbitaria cava.</title>
        <authorList>
            <person name="Hill R."/>
        </authorList>
    </citation>
    <scope>NUCLEOTIDE SEQUENCE</scope>
    <source>
        <strain evidence="2">IMI 356814</strain>
    </source>
</reference>
<organism evidence="2 3">
    <name type="scientific">Neocucurbitaria cava</name>
    <dbReference type="NCBI Taxonomy" id="798079"/>
    <lineage>
        <taxon>Eukaryota</taxon>
        <taxon>Fungi</taxon>
        <taxon>Dikarya</taxon>
        <taxon>Ascomycota</taxon>
        <taxon>Pezizomycotina</taxon>
        <taxon>Dothideomycetes</taxon>
        <taxon>Pleosporomycetidae</taxon>
        <taxon>Pleosporales</taxon>
        <taxon>Pleosporineae</taxon>
        <taxon>Cucurbitariaceae</taxon>
        <taxon>Neocucurbitaria</taxon>
    </lineage>
</organism>
<comment type="caution">
    <text evidence="2">The sequence shown here is derived from an EMBL/GenBank/DDBJ whole genome shotgun (WGS) entry which is preliminary data.</text>
</comment>
<evidence type="ECO:0000313" key="2">
    <source>
        <dbReference type="EMBL" id="KAJ4362292.1"/>
    </source>
</evidence>
<sequence length="563" mass="60268">MGLTFLPRPPPNRPRKRSRAVADIDGEHSCMQKKKRRLRLFLITSRLSPQFSHPATNIVDRGSSKIAVWAKQRALGRNLLRKAAILNRIRRQAISAREVEDGQGRVLVEQEREQEQFELARLEFEHGSVDTYTRPVHSQTPSVPPSAAIRTGGHFVVSGSPSSSPSSSRSPSPTPTSPPLRGIPDDDAAEYRSPNEAYALSPPRAQLPRRDYLPLPPSPLGLSNYEAFDVDEDTPDPYARFDDEEEDQAPSYPFADDEIDEDTFSLSATATVPPMTTQPVTTQVLPAPQIAYADLNALGPEEAVFGDYDQVDEGADAVWPSTFAQEAVPATTRSSTSSPDFPTIFATAASPPPPPPPPPSSKRNDSFAMSPNFRPQKPKKSVSPNFAPSTMSSSGSIFSTTSASPSSLSSSSASTTPNFAPSTLSISSASASTSTSPNFAPSLSSAPVLNLTSPRVFPASTATRASISPNFAPSVSVPGSVSVSPNFAPTVVATSPNFAAVDEADAPAMHRRSHSHSNDARPGMPGAGGSGSALTRRTSDIEQEDMERRRRGQRGIGFMRFGE</sequence>
<evidence type="ECO:0000313" key="3">
    <source>
        <dbReference type="Proteomes" id="UP001140560"/>
    </source>
</evidence>
<accession>A0A9W9CHB1</accession>
<gene>
    <name evidence="2" type="ORF">N0V83_010385</name>
</gene>
<feature type="region of interest" description="Disordered" evidence="1">
    <location>
        <begin position="130"/>
        <end position="257"/>
    </location>
</feature>
<dbReference type="Proteomes" id="UP001140560">
    <property type="component" value="Unassembled WGS sequence"/>
</dbReference>
<dbReference type="OrthoDB" id="5387995at2759"/>
<feature type="compositionally biased region" description="Pro residues" evidence="1">
    <location>
        <begin position="350"/>
        <end position="360"/>
    </location>
</feature>
<evidence type="ECO:0000256" key="1">
    <source>
        <dbReference type="SAM" id="MobiDB-lite"/>
    </source>
</evidence>
<feature type="compositionally biased region" description="Polar residues" evidence="1">
    <location>
        <begin position="331"/>
        <end position="340"/>
    </location>
</feature>
<proteinExistence type="predicted"/>
<dbReference type="AlphaFoldDB" id="A0A9W9CHB1"/>
<name>A0A9W9CHB1_9PLEO</name>
<protein>
    <submittedName>
        <fullName evidence="2">Uncharacterized protein</fullName>
    </submittedName>
</protein>
<feature type="region of interest" description="Disordered" evidence="1">
    <location>
        <begin position="506"/>
        <end position="563"/>
    </location>
</feature>
<feature type="compositionally biased region" description="Low complexity" evidence="1">
    <location>
        <begin position="388"/>
        <end position="442"/>
    </location>
</feature>